<gene>
    <name evidence="1" type="ORF">CHC_T00001144001</name>
</gene>
<keyword evidence="2" id="KW-1185">Reference proteome</keyword>
<accession>S0F330</accession>
<dbReference type="Proteomes" id="UP000012073">
    <property type="component" value="Unassembled WGS sequence"/>
</dbReference>
<dbReference type="Gramene" id="CDF77601">
    <property type="protein sequence ID" value="CDF77601"/>
    <property type="gene ID" value="CHC_T00001144001"/>
</dbReference>
<evidence type="ECO:0000313" key="1">
    <source>
        <dbReference type="EMBL" id="CDF77601.1"/>
    </source>
</evidence>
<dbReference type="EMBL" id="HG001944">
    <property type="protein sequence ID" value="CDF77601.1"/>
    <property type="molecule type" value="Genomic_DNA"/>
</dbReference>
<dbReference type="GeneID" id="17326181"/>
<dbReference type="KEGG" id="ccp:CHC_T00001144001"/>
<evidence type="ECO:0000313" key="2">
    <source>
        <dbReference type="Proteomes" id="UP000012073"/>
    </source>
</evidence>
<protein>
    <submittedName>
        <fullName evidence="1">Uncharacterized protein</fullName>
    </submittedName>
</protein>
<organism evidence="1 2">
    <name type="scientific">Chondrus crispus</name>
    <name type="common">Carrageen Irish moss</name>
    <name type="synonym">Polymorpha crispa</name>
    <dbReference type="NCBI Taxonomy" id="2769"/>
    <lineage>
        <taxon>Eukaryota</taxon>
        <taxon>Rhodophyta</taxon>
        <taxon>Florideophyceae</taxon>
        <taxon>Rhodymeniophycidae</taxon>
        <taxon>Gigartinales</taxon>
        <taxon>Gigartinaceae</taxon>
        <taxon>Chondrus</taxon>
    </lineage>
</organism>
<dbReference type="AlphaFoldDB" id="S0F330"/>
<name>S0F330_CHOCR</name>
<proteinExistence type="predicted"/>
<dbReference type="OrthoDB" id="4901at2759"/>
<dbReference type="RefSeq" id="XP_005718465.1">
    <property type="nucleotide sequence ID" value="XM_005718408.1"/>
</dbReference>
<sequence length="530" mass="59486">MISRLLRHLKWSELQLTEEFRSFAVQLSNPKENLVQYEHWKSDIERSILSALAKSQDNQLFISLSKVDEGFRASFLELLRNEFPHFHTTILFDHITTTSSSRESLCLKTARAFAGEVGSHFRVLVIPMENFGSFAVLQWVRDSLSGIPSKAKPQFSRENNEALLKFAEVLHEDARKRSMEVRLAPVARLIFSLNVGRSGSKYLSKILASVNEVISANHEVPCGNGYCSGGGAVRMQNVSLRASYQSRASVKLPLIRSEVSSTSGKSNKTSFMTRGCGWSEHGGAFWSAAFPHERAKHGATVVDIGSNTGCSIHTVRDVVYAETNPNFKSWFYDVVLDKLPQSGYRIDVVVIRRYVAAVLKSMYETGYFTSRDGYNWMETAAGANSNIKIKELQNDGELDAYEKILSYVLASEARFRHIQKAYGGVMVESEESERRVEFIETRSEELFSRNGTLKLLRRLNLAPSSATGKLIGVINDKYRGGGAKKRRLHTTLDECEERVAGFLEKLRAGNPDVGALLMSLDRFPGFDYAR</sequence>
<reference evidence="2" key="1">
    <citation type="journal article" date="2013" name="Proc. Natl. Acad. Sci. U.S.A.">
        <title>Genome structure and metabolic features in the red seaweed Chondrus crispus shed light on evolution of the Archaeplastida.</title>
        <authorList>
            <person name="Collen J."/>
            <person name="Porcel B."/>
            <person name="Carre W."/>
            <person name="Ball S.G."/>
            <person name="Chaparro C."/>
            <person name="Tonon T."/>
            <person name="Barbeyron T."/>
            <person name="Michel G."/>
            <person name="Noel B."/>
            <person name="Valentin K."/>
            <person name="Elias M."/>
            <person name="Artiguenave F."/>
            <person name="Arun A."/>
            <person name="Aury J.M."/>
            <person name="Barbosa-Neto J.F."/>
            <person name="Bothwell J.H."/>
            <person name="Bouget F.Y."/>
            <person name="Brillet L."/>
            <person name="Cabello-Hurtado F."/>
            <person name="Capella-Gutierrez S."/>
            <person name="Charrier B."/>
            <person name="Cladiere L."/>
            <person name="Cock J.M."/>
            <person name="Coelho S.M."/>
            <person name="Colleoni C."/>
            <person name="Czjzek M."/>
            <person name="Da Silva C."/>
            <person name="Delage L."/>
            <person name="Denoeud F."/>
            <person name="Deschamps P."/>
            <person name="Dittami S.M."/>
            <person name="Gabaldon T."/>
            <person name="Gachon C.M."/>
            <person name="Groisillier A."/>
            <person name="Herve C."/>
            <person name="Jabbari K."/>
            <person name="Katinka M."/>
            <person name="Kloareg B."/>
            <person name="Kowalczyk N."/>
            <person name="Labadie K."/>
            <person name="Leblanc C."/>
            <person name="Lopez P.J."/>
            <person name="McLachlan D.H."/>
            <person name="Meslet-Cladiere L."/>
            <person name="Moustafa A."/>
            <person name="Nehr Z."/>
            <person name="Nyvall Collen P."/>
            <person name="Panaud O."/>
            <person name="Partensky F."/>
            <person name="Poulain J."/>
            <person name="Rensing S.A."/>
            <person name="Rousvoal S."/>
            <person name="Samson G."/>
            <person name="Symeonidi A."/>
            <person name="Weissenbach J."/>
            <person name="Zambounis A."/>
            <person name="Wincker P."/>
            <person name="Boyen C."/>
        </authorList>
    </citation>
    <scope>NUCLEOTIDE SEQUENCE [LARGE SCALE GENOMIC DNA]</scope>
    <source>
        <strain evidence="2">cv. Stackhouse</strain>
    </source>
</reference>